<organism evidence="2 3">
    <name type="scientific">Vitreoscilla filiformis</name>
    <dbReference type="NCBI Taxonomy" id="63"/>
    <lineage>
        <taxon>Bacteria</taxon>
        <taxon>Pseudomonadati</taxon>
        <taxon>Pseudomonadota</taxon>
        <taxon>Betaproteobacteria</taxon>
        <taxon>Neisseriales</taxon>
        <taxon>Neisseriaceae</taxon>
        <taxon>Vitreoscilla</taxon>
    </lineage>
</organism>
<evidence type="ECO:0000313" key="3">
    <source>
        <dbReference type="Proteomes" id="UP000199729"/>
    </source>
</evidence>
<dbReference type="Gene3D" id="3.40.50.300">
    <property type="entry name" value="P-loop containing nucleotide triphosphate hydrolases"/>
    <property type="match status" value="1"/>
</dbReference>
<proteinExistence type="predicted"/>
<dbReference type="InterPro" id="IPR027417">
    <property type="entry name" value="P-loop_NTPase"/>
</dbReference>
<dbReference type="SMART" id="SM00382">
    <property type="entry name" value="AAA"/>
    <property type="match status" value="1"/>
</dbReference>
<reference evidence="2 3" key="1">
    <citation type="submission" date="2017-07" db="EMBL/GenBank/DDBJ databases">
        <title>Complete Genome Sequence of the cosmetic ferment Vitreoscilla filiformis (ATCC15551).</title>
        <authorList>
            <person name="Contreras S."/>
            <person name="Sagory-Zalkind P."/>
            <person name="Blanquart H."/>
            <person name="Iltis A."/>
            <person name="Morand S.C."/>
        </authorList>
    </citation>
    <scope>NUCLEOTIDE SEQUENCE [LARGE SCALE GENOMIC DNA]</scope>
    <source>
        <strain evidence="2 3">ATCC 15551</strain>
    </source>
</reference>
<dbReference type="GO" id="GO:0005524">
    <property type="term" value="F:ATP binding"/>
    <property type="evidence" value="ECO:0007669"/>
    <property type="project" value="InterPro"/>
</dbReference>
<dbReference type="Pfam" id="PF07728">
    <property type="entry name" value="AAA_5"/>
    <property type="match status" value="1"/>
</dbReference>
<gene>
    <name evidence="2" type="ORF">VITFI_CDS2320</name>
</gene>
<name>A0A221KGE2_VITFI</name>
<dbReference type="EMBL" id="CP022423">
    <property type="protein sequence ID" value="ASM78098.1"/>
    <property type="molecule type" value="Genomic_DNA"/>
</dbReference>
<evidence type="ECO:0000313" key="2">
    <source>
        <dbReference type="EMBL" id="ASM78098.1"/>
    </source>
</evidence>
<evidence type="ECO:0000259" key="1">
    <source>
        <dbReference type="SMART" id="SM00382"/>
    </source>
</evidence>
<dbReference type="AlphaFoldDB" id="A0A221KGE2"/>
<keyword evidence="3" id="KW-1185">Reference proteome</keyword>
<protein>
    <submittedName>
        <fullName evidence="2">ATPase</fullName>
    </submittedName>
</protein>
<dbReference type="SUPFAM" id="SSF52540">
    <property type="entry name" value="P-loop containing nucleoside triphosphate hydrolases"/>
    <property type="match status" value="1"/>
</dbReference>
<dbReference type="Proteomes" id="UP000199729">
    <property type="component" value="Chromosome"/>
</dbReference>
<dbReference type="GO" id="GO:0016887">
    <property type="term" value="F:ATP hydrolysis activity"/>
    <property type="evidence" value="ECO:0007669"/>
    <property type="project" value="InterPro"/>
</dbReference>
<dbReference type="KEGG" id="vff:VITFI_CDS2320"/>
<accession>A0A221KGE2</accession>
<sequence>MPGNDHFEPSHHLWGREEIDALTLAFAARRPLLVRGEAGVGKSQIARAAAAVMYAGPPLVEVIHPRFEALELLYRFDAVARLSDAQVKDANGQSLLDATNARYVGPGGLWRAFALGRQSKKPQVLLIDEIDKADADLPNALLDVLGNRSFSVPHLKNAQQVVHRVQAQPEHMPLIVITTNEERELPAAFVRRCVVLNLAPPEDEAGFAQWLCQRARVHPNLAELDDTVLRTAAAQVWKDRCEADGAGFPKVGLAEYIDLLVALHELTAASPRGERTAQQLHWLQRLSAYALVKNAKQDQARAPVEPLAATP</sequence>
<dbReference type="InterPro" id="IPR003593">
    <property type="entry name" value="AAA+_ATPase"/>
</dbReference>
<dbReference type="InterPro" id="IPR011704">
    <property type="entry name" value="ATPase_dyneun-rel_AAA"/>
</dbReference>
<feature type="domain" description="AAA+ ATPase" evidence="1">
    <location>
        <begin position="28"/>
        <end position="202"/>
    </location>
</feature>